<dbReference type="RefSeq" id="WP_341405695.1">
    <property type="nucleotide sequence ID" value="NZ_JBBUKT010000005.1"/>
</dbReference>
<evidence type="ECO:0000313" key="1">
    <source>
        <dbReference type="EMBL" id="MEK7951936.1"/>
    </source>
</evidence>
<gene>
    <name evidence="1" type="ORF">WKV53_15580</name>
</gene>
<sequence length="152" mass="16962">MSDRRIELWDHVGLGLILEWPSGIAITNQTGGTSCLSPEIEGVLIPLRNDVTVPERVLISPENELYDYFTGPKWRGTGATNGIDSNDADFIESVISKARLFPTIRVDRDRLKESHEAWIHVIVSGDEPCDPPLFTGFGPYPRKGVLTWQNSD</sequence>
<dbReference type="InterPro" id="IPR046182">
    <property type="entry name" value="DUF6210"/>
</dbReference>
<dbReference type="Proteomes" id="UP001371305">
    <property type="component" value="Unassembled WGS sequence"/>
</dbReference>
<protein>
    <submittedName>
        <fullName evidence="1">DUF6210 family protein</fullName>
    </submittedName>
</protein>
<dbReference type="PROSITE" id="PS51257">
    <property type="entry name" value="PROKAR_LIPOPROTEIN"/>
    <property type="match status" value="1"/>
</dbReference>
<organism evidence="1 2">
    <name type="scientific">Luteolibacter soli</name>
    <dbReference type="NCBI Taxonomy" id="3135280"/>
    <lineage>
        <taxon>Bacteria</taxon>
        <taxon>Pseudomonadati</taxon>
        <taxon>Verrucomicrobiota</taxon>
        <taxon>Verrucomicrobiia</taxon>
        <taxon>Verrucomicrobiales</taxon>
        <taxon>Verrucomicrobiaceae</taxon>
        <taxon>Luteolibacter</taxon>
    </lineage>
</organism>
<dbReference type="EMBL" id="JBBUKT010000005">
    <property type="protein sequence ID" value="MEK7951936.1"/>
    <property type="molecule type" value="Genomic_DNA"/>
</dbReference>
<accession>A0ABU9AW75</accession>
<keyword evidence="2" id="KW-1185">Reference proteome</keyword>
<dbReference type="Pfam" id="PF19715">
    <property type="entry name" value="DUF6210"/>
    <property type="match status" value="1"/>
</dbReference>
<reference evidence="1 2" key="1">
    <citation type="submission" date="2024-04" db="EMBL/GenBank/DDBJ databases">
        <title>Luteolibacter sp. isolated from soil.</title>
        <authorList>
            <person name="An J."/>
        </authorList>
    </citation>
    <scope>NUCLEOTIDE SEQUENCE [LARGE SCALE GENOMIC DNA]</scope>
    <source>
        <strain evidence="1 2">Y139</strain>
    </source>
</reference>
<evidence type="ECO:0000313" key="2">
    <source>
        <dbReference type="Proteomes" id="UP001371305"/>
    </source>
</evidence>
<name>A0ABU9AW75_9BACT</name>
<proteinExistence type="predicted"/>
<comment type="caution">
    <text evidence="1">The sequence shown here is derived from an EMBL/GenBank/DDBJ whole genome shotgun (WGS) entry which is preliminary data.</text>
</comment>